<dbReference type="Pfam" id="PF03323">
    <property type="entry name" value="GerA"/>
    <property type="match status" value="1"/>
</dbReference>
<reference evidence="6" key="1">
    <citation type="submission" date="2011-12" db="EMBL/GenBank/DDBJ databases">
        <title>Complete sequence of Clostridium clariflavum DSM 19732.</title>
        <authorList>
            <consortium name="US DOE Joint Genome Institute"/>
            <person name="Lucas S."/>
            <person name="Han J."/>
            <person name="Lapidus A."/>
            <person name="Cheng J.-F."/>
            <person name="Goodwin L."/>
            <person name="Pitluck S."/>
            <person name="Peters L."/>
            <person name="Teshima H."/>
            <person name="Detter J.C."/>
            <person name="Han C."/>
            <person name="Tapia R."/>
            <person name="Land M."/>
            <person name="Hauser L."/>
            <person name="Kyrpides N."/>
            <person name="Ivanova N."/>
            <person name="Pagani I."/>
            <person name="Kitzmiller T."/>
            <person name="Lynd L."/>
            <person name="Izquierdo J."/>
            <person name="Woyke T."/>
        </authorList>
    </citation>
    <scope>NUCLEOTIDE SEQUENCE [LARGE SCALE GENOMIC DNA]</scope>
    <source>
        <strain evidence="6">DSM 19732 / NBRC 101661 / EBR45</strain>
    </source>
</reference>
<evidence type="ECO:0000256" key="4">
    <source>
        <dbReference type="SAM" id="Phobius"/>
    </source>
</evidence>
<dbReference type="KEGG" id="ccl:Clocl_3223"/>
<dbReference type="InterPro" id="IPR004995">
    <property type="entry name" value="Spore_Ger"/>
</dbReference>
<feature type="region of interest" description="Disordered" evidence="3">
    <location>
        <begin position="1"/>
        <end position="36"/>
    </location>
</feature>
<gene>
    <name evidence="5" type="ordered locus">Clocl_3223</name>
</gene>
<dbReference type="HOGENOM" id="CLU_021639_4_1_9"/>
<feature type="transmembrane region" description="Helical" evidence="4">
    <location>
        <begin position="322"/>
        <end position="344"/>
    </location>
</feature>
<protein>
    <submittedName>
        <fullName evidence="5">Spore germination protein, GerA family</fullName>
    </submittedName>
</protein>
<keyword evidence="4" id="KW-0812">Transmembrane</keyword>
<evidence type="ECO:0000313" key="5">
    <source>
        <dbReference type="EMBL" id="AEV69739.1"/>
    </source>
</evidence>
<keyword evidence="6" id="KW-1185">Reference proteome</keyword>
<evidence type="ECO:0000256" key="1">
    <source>
        <dbReference type="ARBA" id="ARBA00005278"/>
    </source>
</evidence>
<feature type="compositionally biased region" description="Low complexity" evidence="3">
    <location>
        <begin position="1"/>
        <end position="10"/>
    </location>
</feature>
<reference evidence="5 6" key="2">
    <citation type="journal article" date="2012" name="Stand. Genomic Sci.">
        <title>Complete Genome Sequence of Clostridium clariflavum DSM 19732.</title>
        <authorList>
            <person name="Izquierdo J.A."/>
            <person name="Goodwin L."/>
            <person name="Davenport K.W."/>
            <person name="Teshima H."/>
            <person name="Bruce D."/>
            <person name="Detter C."/>
            <person name="Tapia R."/>
            <person name="Han S."/>
            <person name="Land M."/>
            <person name="Hauser L."/>
            <person name="Jeffries C.D."/>
            <person name="Han J."/>
            <person name="Pitluck S."/>
            <person name="Nolan M."/>
            <person name="Chen A."/>
            <person name="Huntemann M."/>
            <person name="Mavromatis K."/>
            <person name="Mikhailova N."/>
            <person name="Liolios K."/>
            <person name="Woyke T."/>
            <person name="Lynd L.R."/>
        </authorList>
    </citation>
    <scope>NUCLEOTIDE SEQUENCE [LARGE SCALE GENOMIC DNA]</scope>
    <source>
        <strain evidence="6">DSM 19732 / NBRC 101661 / EBR45</strain>
    </source>
</reference>
<dbReference type="eggNOG" id="COG0697">
    <property type="taxonomic scope" value="Bacteria"/>
</dbReference>
<dbReference type="EMBL" id="CP003065">
    <property type="protein sequence ID" value="AEV69739.1"/>
    <property type="molecule type" value="Genomic_DNA"/>
</dbReference>
<comment type="similarity">
    <text evidence="1">Belongs to the GerABKA family.</text>
</comment>
<dbReference type="PANTHER" id="PTHR22550">
    <property type="entry name" value="SPORE GERMINATION PROTEIN"/>
    <property type="match status" value="1"/>
</dbReference>
<dbReference type="PIRSF" id="PIRSF005690">
    <property type="entry name" value="GerBA"/>
    <property type="match status" value="1"/>
</dbReference>
<evidence type="ECO:0000313" key="6">
    <source>
        <dbReference type="Proteomes" id="UP000005435"/>
    </source>
</evidence>
<dbReference type="GO" id="GO:0016020">
    <property type="term" value="C:membrane"/>
    <property type="evidence" value="ECO:0007669"/>
    <property type="project" value="InterPro"/>
</dbReference>
<evidence type="ECO:0000256" key="3">
    <source>
        <dbReference type="SAM" id="MobiDB-lite"/>
    </source>
</evidence>
<dbReference type="InterPro" id="IPR050768">
    <property type="entry name" value="UPF0353/GerABKA_families"/>
</dbReference>
<dbReference type="PANTHER" id="PTHR22550:SF5">
    <property type="entry name" value="LEUCINE ZIPPER PROTEIN 4"/>
    <property type="match status" value="1"/>
</dbReference>
<proteinExistence type="inferred from homology"/>
<dbReference type="GO" id="GO:0009847">
    <property type="term" value="P:spore germination"/>
    <property type="evidence" value="ECO:0007669"/>
    <property type="project" value="InterPro"/>
</dbReference>
<feature type="transmembrane region" description="Helical" evidence="4">
    <location>
        <begin position="416"/>
        <end position="434"/>
    </location>
</feature>
<name>G8LW92_ACECE</name>
<feature type="transmembrane region" description="Helical" evidence="4">
    <location>
        <begin position="389"/>
        <end position="410"/>
    </location>
</feature>
<dbReference type="Proteomes" id="UP000005435">
    <property type="component" value="Chromosome"/>
</dbReference>
<feature type="transmembrane region" description="Helical" evidence="4">
    <location>
        <begin position="364"/>
        <end position="382"/>
    </location>
</feature>
<keyword evidence="4" id="KW-1133">Transmembrane helix</keyword>
<dbReference type="STRING" id="720554.Clocl_3223"/>
<keyword evidence="2 4" id="KW-0472">Membrane</keyword>
<organism evidence="5 6">
    <name type="scientific">Acetivibrio clariflavus (strain DSM 19732 / NBRC 101661 / EBR45)</name>
    <name type="common">Clostridium clariflavum</name>
    <dbReference type="NCBI Taxonomy" id="720554"/>
    <lineage>
        <taxon>Bacteria</taxon>
        <taxon>Bacillati</taxon>
        <taxon>Bacillota</taxon>
        <taxon>Clostridia</taxon>
        <taxon>Eubacteriales</taxon>
        <taxon>Oscillospiraceae</taxon>
        <taxon>Acetivibrio</taxon>
    </lineage>
</organism>
<sequence length="527" mass="59125">MSIINSGDSMFGKDKKKKSGNNNIDSESNKSKQDKELGKSLEDNINLVKSILSDDETLVVRRFQNKFLKAAKCCIIYFDGMVNQLIINESIIKPVLDSNLTQDISANNLLEELQFKVLVNNYLVSSRNVDSVVDAIICGDVVFFLDGYDEALVIRANDWEKRAITEPESERLMRGPREGFTESLETNLVLLRRRIKCPLFKTEFRVIGQRTRTKVCVCYISDIVSLNILNELRRRLDDINIDGIIDSGYIQELIRDEPFSPFCTVGYSERPDVVAAKLLEGRIAIIVDGSPAVLTVPYIIVENAQANEDYYNNYILASFNRFIRTTATISAVTIPAVYMAIVTYHQEMLPTPVLLSFSASRQGVPFPTALSFFIMLLIFDILREAGARMPLSIGQAINIVGALVLGEAAINAKLVSAPVIVITAVSGILTLLNARMLTAIIFTRFFLLFMASILGIYGVIFGFLIIVLHLSSMRSFGVPYLLSITRITDHDGQDSWIRAPWWTMTLRPKIIAARNLVRQTVGKNRRR</sequence>
<accession>G8LW92</accession>
<feature type="compositionally biased region" description="Basic and acidic residues" evidence="3">
    <location>
        <begin position="27"/>
        <end position="36"/>
    </location>
</feature>
<dbReference type="AlphaFoldDB" id="G8LW92"/>
<feature type="transmembrane region" description="Helical" evidence="4">
    <location>
        <begin position="446"/>
        <end position="470"/>
    </location>
</feature>
<evidence type="ECO:0000256" key="2">
    <source>
        <dbReference type="ARBA" id="ARBA00023136"/>
    </source>
</evidence>